<dbReference type="InterPro" id="IPR010768">
    <property type="entry name" value="GATase1-like"/>
</dbReference>
<dbReference type="Proteomes" id="UP001139409">
    <property type="component" value="Unassembled WGS sequence"/>
</dbReference>
<dbReference type="Pfam" id="PF07090">
    <property type="entry name" value="GATase1_like"/>
    <property type="match status" value="1"/>
</dbReference>
<accession>A0A9X1HTQ1</accession>
<dbReference type="PANTHER" id="PTHR37947">
    <property type="entry name" value="BLL2462 PROTEIN"/>
    <property type="match status" value="1"/>
</dbReference>
<comment type="caution">
    <text evidence="2">The sequence shown here is derived from an EMBL/GenBank/DDBJ whole genome shotgun (WGS) entry which is preliminary data.</text>
</comment>
<dbReference type="EMBL" id="JAIXNE010000005">
    <property type="protein sequence ID" value="MCA6078118.1"/>
    <property type="molecule type" value="Genomic_DNA"/>
</dbReference>
<gene>
    <name evidence="2" type="ORF">LDX50_24820</name>
</gene>
<dbReference type="AlphaFoldDB" id="A0A9X1HTQ1"/>
<organism evidence="2 3">
    <name type="scientific">Fulvivirga sedimenti</name>
    <dbReference type="NCBI Taxonomy" id="2879465"/>
    <lineage>
        <taxon>Bacteria</taxon>
        <taxon>Pseudomonadati</taxon>
        <taxon>Bacteroidota</taxon>
        <taxon>Cytophagia</taxon>
        <taxon>Cytophagales</taxon>
        <taxon>Fulvivirgaceae</taxon>
        <taxon>Fulvivirga</taxon>
    </lineage>
</organism>
<keyword evidence="2" id="KW-0315">Glutamine amidotransferase</keyword>
<dbReference type="SUPFAM" id="SSF52317">
    <property type="entry name" value="Class I glutamine amidotransferase-like"/>
    <property type="match status" value="1"/>
</dbReference>
<evidence type="ECO:0000259" key="1">
    <source>
        <dbReference type="Pfam" id="PF07090"/>
    </source>
</evidence>
<sequence length="262" mass="29930">MSTYRFWHVGNWCIHTGQKYIESPFLGPTKGVEILNYAEEFVDSLRDIPDSEVISEPSWDLYNMSPEAFEERLSWATCIIFGDVETKCLMLHPDFFNRNKWTEGYVTFPDRFEILRDWVAKGGHFHMNGGWYSFGGELGKGGWGRSVFHDALPVVCREGDDLIESTSSYMVRTQVEGHAVMSGIDVSEIPPILGFNQTTLRPGAEALLEIHAWGEWHPLLAGHHVGKGKVTAFTTSASPHWGINLVKWPQYRQLWAQLFTRY</sequence>
<dbReference type="PANTHER" id="PTHR37947:SF1">
    <property type="entry name" value="BLL2462 PROTEIN"/>
    <property type="match status" value="1"/>
</dbReference>
<evidence type="ECO:0000313" key="2">
    <source>
        <dbReference type="EMBL" id="MCA6078118.1"/>
    </source>
</evidence>
<name>A0A9X1HTQ1_9BACT</name>
<dbReference type="RefSeq" id="WP_225698974.1">
    <property type="nucleotide sequence ID" value="NZ_JAIXNE010000005.1"/>
</dbReference>
<dbReference type="InterPro" id="IPR029062">
    <property type="entry name" value="Class_I_gatase-like"/>
</dbReference>
<feature type="domain" description="Putative glutamine amidotransferase" evidence="1">
    <location>
        <begin position="40"/>
        <end position="258"/>
    </location>
</feature>
<keyword evidence="3" id="KW-1185">Reference proteome</keyword>
<protein>
    <submittedName>
        <fullName evidence="2">Glutamine amidotransferase</fullName>
    </submittedName>
</protein>
<proteinExistence type="predicted"/>
<reference evidence="2" key="1">
    <citation type="submission" date="2021-09" db="EMBL/GenBank/DDBJ databases">
        <title>Fulvivirga sp. isolated from coastal sediment.</title>
        <authorList>
            <person name="Yu H."/>
        </authorList>
    </citation>
    <scope>NUCLEOTIDE SEQUENCE</scope>
    <source>
        <strain evidence="2">1062</strain>
    </source>
</reference>
<evidence type="ECO:0000313" key="3">
    <source>
        <dbReference type="Proteomes" id="UP001139409"/>
    </source>
</evidence>
<dbReference type="Gene3D" id="3.40.50.880">
    <property type="match status" value="1"/>
</dbReference>